<dbReference type="EMBL" id="NKHZ01000051">
    <property type="protein sequence ID" value="PNS17391.1"/>
    <property type="molecule type" value="Genomic_DNA"/>
</dbReference>
<dbReference type="Proteomes" id="UP000243797">
    <property type="component" value="Unassembled WGS sequence"/>
</dbReference>
<keyword evidence="3" id="KW-1185">Reference proteome</keyword>
<gene>
    <name evidence="2" type="ORF">CAC42_7074</name>
</gene>
<feature type="chain" id="PRO_5014320139" evidence="1">
    <location>
        <begin position="20"/>
        <end position="64"/>
    </location>
</feature>
<evidence type="ECO:0000313" key="2">
    <source>
        <dbReference type="EMBL" id="PNS17391.1"/>
    </source>
</evidence>
<accession>A0A2K1QQS8</accession>
<reference evidence="2 3" key="1">
    <citation type="submission" date="2017-06" db="EMBL/GenBank/DDBJ databases">
        <title>Draft genome sequence of a variant of Elsinoe murrayae.</title>
        <authorList>
            <person name="Cheng Q."/>
        </authorList>
    </citation>
    <scope>NUCLEOTIDE SEQUENCE [LARGE SCALE GENOMIC DNA]</scope>
    <source>
        <strain evidence="2 3">CQ-2017a</strain>
    </source>
</reference>
<dbReference type="AlphaFoldDB" id="A0A2K1QQS8"/>
<evidence type="ECO:0000256" key="1">
    <source>
        <dbReference type="SAM" id="SignalP"/>
    </source>
</evidence>
<sequence>MKTFFSIISIYILIHGIFSMPVNDPDRIRVETRQWGCDQVKCMECYKGCPNPSFCFQCQTSPVR</sequence>
<dbReference type="InParanoid" id="A0A2K1QQS8"/>
<evidence type="ECO:0000313" key="3">
    <source>
        <dbReference type="Proteomes" id="UP000243797"/>
    </source>
</evidence>
<proteinExistence type="predicted"/>
<keyword evidence="1" id="KW-0732">Signal</keyword>
<organism evidence="2 3">
    <name type="scientific">Sphaceloma murrayae</name>
    <dbReference type="NCBI Taxonomy" id="2082308"/>
    <lineage>
        <taxon>Eukaryota</taxon>
        <taxon>Fungi</taxon>
        <taxon>Dikarya</taxon>
        <taxon>Ascomycota</taxon>
        <taxon>Pezizomycotina</taxon>
        <taxon>Dothideomycetes</taxon>
        <taxon>Dothideomycetidae</taxon>
        <taxon>Myriangiales</taxon>
        <taxon>Elsinoaceae</taxon>
        <taxon>Sphaceloma</taxon>
    </lineage>
</organism>
<name>A0A2K1QQS8_9PEZI</name>
<protein>
    <submittedName>
        <fullName evidence="2">Uncharacterized protein</fullName>
    </submittedName>
</protein>
<dbReference type="OrthoDB" id="3933924at2759"/>
<comment type="caution">
    <text evidence="2">The sequence shown here is derived from an EMBL/GenBank/DDBJ whole genome shotgun (WGS) entry which is preliminary data.</text>
</comment>
<feature type="signal peptide" evidence="1">
    <location>
        <begin position="1"/>
        <end position="19"/>
    </location>
</feature>